<feature type="transmembrane region" description="Helical" evidence="6">
    <location>
        <begin position="355"/>
        <end position="378"/>
    </location>
</feature>
<evidence type="ECO:0000256" key="3">
    <source>
        <dbReference type="ARBA" id="ARBA00022692"/>
    </source>
</evidence>
<feature type="transmembrane region" description="Helical" evidence="6">
    <location>
        <begin position="245"/>
        <end position="265"/>
    </location>
</feature>
<feature type="transmembrane region" description="Helical" evidence="6">
    <location>
        <begin position="716"/>
        <end position="739"/>
    </location>
</feature>
<dbReference type="SUPFAM" id="SSF82866">
    <property type="entry name" value="Multidrug efflux transporter AcrB transmembrane domain"/>
    <property type="match status" value="2"/>
</dbReference>
<keyword evidence="5 6" id="KW-0472">Membrane</keyword>
<reference evidence="8 9" key="1">
    <citation type="submission" date="2022-12" db="EMBL/GenBank/DDBJ databases">
        <title>Chitinophagaceae gen. sp. nov., a new member of the family Chitinophagaceae, isolated from soil in a chemical factory.</title>
        <authorList>
            <person name="Ke Z."/>
        </authorList>
    </citation>
    <scope>NUCLEOTIDE SEQUENCE [LARGE SCALE GENOMIC DNA]</scope>
    <source>
        <strain evidence="8 9">LY-5</strain>
    </source>
</reference>
<dbReference type="Pfam" id="PF03176">
    <property type="entry name" value="MMPL"/>
    <property type="match status" value="2"/>
</dbReference>
<evidence type="ECO:0000313" key="8">
    <source>
        <dbReference type="EMBL" id="MDA3615635.1"/>
    </source>
</evidence>
<dbReference type="Gene3D" id="1.20.1640.10">
    <property type="entry name" value="Multidrug efflux transporter AcrB transmembrane domain"/>
    <property type="match status" value="2"/>
</dbReference>
<evidence type="ECO:0000256" key="6">
    <source>
        <dbReference type="SAM" id="Phobius"/>
    </source>
</evidence>
<evidence type="ECO:0000256" key="4">
    <source>
        <dbReference type="ARBA" id="ARBA00022989"/>
    </source>
</evidence>
<accession>A0ABT4UN35</accession>
<comment type="caution">
    <text evidence="8">The sequence shown here is derived from an EMBL/GenBank/DDBJ whole genome shotgun (WGS) entry which is preliminary data.</text>
</comment>
<protein>
    <submittedName>
        <fullName evidence="8">MMPL family transporter</fullName>
    </submittedName>
</protein>
<evidence type="ECO:0000313" key="9">
    <source>
        <dbReference type="Proteomes" id="UP001210231"/>
    </source>
</evidence>
<feature type="transmembrane region" description="Helical" evidence="6">
    <location>
        <begin position="319"/>
        <end position="343"/>
    </location>
</feature>
<proteinExistence type="predicted"/>
<dbReference type="PROSITE" id="PS50156">
    <property type="entry name" value="SSD"/>
    <property type="match status" value="1"/>
</dbReference>
<feature type="domain" description="SSD" evidence="7">
    <location>
        <begin position="245"/>
        <end position="377"/>
    </location>
</feature>
<keyword evidence="9" id="KW-1185">Reference proteome</keyword>
<organism evidence="8 9">
    <name type="scientific">Polluticaenibacter yanchengensis</name>
    <dbReference type="NCBI Taxonomy" id="3014562"/>
    <lineage>
        <taxon>Bacteria</taxon>
        <taxon>Pseudomonadati</taxon>
        <taxon>Bacteroidota</taxon>
        <taxon>Chitinophagia</taxon>
        <taxon>Chitinophagales</taxon>
        <taxon>Chitinophagaceae</taxon>
        <taxon>Polluticaenibacter</taxon>
    </lineage>
</organism>
<keyword evidence="3 6" id="KW-0812">Transmembrane</keyword>
<sequence length="783" mass="87941">MWHKLGKFILKNRILLVVLLLLATAFMGWKATKVKMGYEFAKAVPTDNPHYQEYVKFQETFGADASMFVIGVTDPQFFSKEHFDAYRDMITGIQKIPHIKSIISVPNAINLVKNDSTEKLQTTVLFDSTVTTQSQIDSAAAIFKHLMFYKGLLHNPEKQIYLAGITIDPQILNTKHRTEPVNAILALIEQYKARAKVDTHISGLPYIRTVLTEKIKKEMNLFLYGSLLLAMVTLILFFRSISATLLSMFVVVLGVVWCVGTMVLFGYDITLLTALIPPLIIVIGIPNCIYFLNKYHMSWEENVHITDIKERKKQSIINMVGRMGVVTLFCNIAAAVGFYVFSFTSSPLLKEFGNVAGINIMVLFIISLILIPVVLYYLPAPKPFQTRYLRNKLLEKVLVKIEHWVLHKKALVYTITLAMLVFSVIGFFKLKSVGYIVDDMPKDEQIYVDLKWFEQNFGGVMPLEIVVDTKKKNGITRGLKAIQKIDEYSAYLDSLPQTARALSLVEGLKFAKQAFYDGDTASYIVPSEFDLLFLAPYLKGANNMDTTSQLAKIVKNFADSTKQRARISVNMADIGSDKLPVFLDNLQTRANEIFDTAQYKVTFTGGPVNFLEGSRFIINGLKESIIWAFALIAICMLYLFRSFRILVCSLIPNVIPLLVTAGLMGWAGVPLKPSTVLVFSVALGIAIDVTIRFLVNYKQELPDHNNQVLPTILSTIKHTGISIIYTSLVLIAGFVIFMFSKFGGTFGLGWLTSFTLLVATFTNLVFLPVFMIAILRSKTKSGK</sequence>
<feature type="transmembrane region" description="Helical" evidence="6">
    <location>
        <begin position="271"/>
        <end position="292"/>
    </location>
</feature>
<dbReference type="RefSeq" id="WP_407031961.1">
    <property type="nucleotide sequence ID" value="NZ_JAQGEF010000015.1"/>
</dbReference>
<feature type="transmembrane region" description="Helical" evidence="6">
    <location>
        <begin position="410"/>
        <end position="428"/>
    </location>
</feature>
<evidence type="ECO:0000256" key="2">
    <source>
        <dbReference type="ARBA" id="ARBA00022475"/>
    </source>
</evidence>
<dbReference type="InterPro" id="IPR000731">
    <property type="entry name" value="SSD"/>
</dbReference>
<dbReference type="Proteomes" id="UP001210231">
    <property type="component" value="Unassembled WGS sequence"/>
</dbReference>
<gene>
    <name evidence="8" type="ORF">O3P16_12510</name>
</gene>
<dbReference type="InterPro" id="IPR004869">
    <property type="entry name" value="MMPL_dom"/>
</dbReference>
<feature type="transmembrane region" description="Helical" evidence="6">
    <location>
        <begin position="647"/>
        <end position="669"/>
    </location>
</feature>
<comment type="subcellular location">
    <subcellularLocation>
        <location evidence="1">Cell membrane</location>
        <topology evidence="1">Multi-pass membrane protein</topology>
    </subcellularLocation>
</comment>
<feature type="transmembrane region" description="Helical" evidence="6">
    <location>
        <begin position="221"/>
        <end position="238"/>
    </location>
</feature>
<dbReference type="PANTHER" id="PTHR33406">
    <property type="entry name" value="MEMBRANE PROTEIN MJ1562-RELATED"/>
    <property type="match status" value="1"/>
</dbReference>
<feature type="transmembrane region" description="Helical" evidence="6">
    <location>
        <begin position="675"/>
        <end position="695"/>
    </location>
</feature>
<feature type="transmembrane region" description="Helical" evidence="6">
    <location>
        <begin position="751"/>
        <end position="775"/>
    </location>
</feature>
<dbReference type="EMBL" id="JAQGEF010000015">
    <property type="protein sequence ID" value="MDA3615635.1"/>
    <property type="molecule type" value="Genomic_DNA"/>
</dbReference>
<dbReference type="InterPro" id="IPR050545">
    <property type="entry name" value="Mycobact_MmpL"/>
</dbReference>
<keyword evidence="4 6" id="KW-1133">Transmembrane helix</keyword>
<name>A0ABT4UN35_9BACT</name>
<evidence type="ECO:0000256" key="5">
    <source>
        <dbReference type="ARBA" id="ARBA00023136"/>
    </source>
</evidence>
<keyword evidence="2" id="KW-1003">Cell membrane</keyword>
<evidence type="ECO:0000259" key="7">
    <source>
        <dbReference type="PROSITE" id="PS50156"/>
    </source>
</evidence>
<dbReference type="PANTHER" id="PTHR33406:SF12">
    <property type="entry name" value="BLR2997 PROTEIN"/>
    <property type="match status" value="1"/>
</dbReference>
<evidence type="ECO:0000256" key="1">
    <source>
        <dbReference type="ARBA" id="ARBA00004651"/>
    </source>
</evidence>
<feature type="transmembrane region" description="Helical" evidence="6">
    <location>
        <begin position="624"/>
        <end position="640"/>
    </location>
</feature>